<dbReference type="RefSeq" id="WP_167178838.1">
    <property type="nucleotide sequence ID" value="NZ_BAAAEJ010000005.1"/>
</dbReference>
<dbReference type="PANTHER" id="PTHR30621:SF0">
    <property type="entry name" value="BIFUNCTIONAL GLUTAMINE SYNTHETASE ADENYLYLTRANSFERASE_ADENYLYL-REMOVING ENZYME"/>
    <property type="match status" value="1"/>
</dbReference>
<evidence type="ECO:0000256" key="4">
    <source>
        <dbReference type="ARBA" id="ARBA00022840"/>
    </source>
</evidence>
<dbReference type="Gene3D" id="3.30.460.10">
    <property type="entry name" value="Beta Polymerase, domain 2"/>
    <property type="match status" value="2"/>
</dbReference>
<dbReference type="InterPro" id="IPR023057">
    <property type="entry name" value="GlnE"/>
</dbReference>
<keyword evidence="1" id="KW-0808">Transferase</keyword>
<proteinExistence type="predicted"/>
<keyword evidence="4" id="KW-0067">ATP-binding</keyword>
<dbReference type="InterPro" id="IPR005190">
    <property type="entry name" value="GlnE_rpt_dom"/>
</dbReference>
<evidence type="ECO:0000256" key="5">
    <source>
        <dbReference type="ARBA" id="ARBA00022842"/>
    </source>
</evidence>
<dbReference type="GO" id="GO:0016779">
    <property type="term" value="F:nucleotidyltransferase activity"/>
    <property type="evidence" value="ECO:0007669"/>
    <property type="project" value="UniProtKB-KW"/>
</dbReference>
<dbReference type="CDD" id="cd05401">
    <property type="entry name" value="NT_GlnE_GlnD_like"/>
    <property type="match status" value="2"/>
</dbReference>
<accession>A0ABN0YBD5</accession>
<evidence type="ECO:0000256" key="3">
    <source>
        <dbReference type="ARBA" id="ARBA00022741"/>
    </source>
</evidence>
<dbReference type="EMBL" id="BAAAEJ010000005">
    <property type="protein sequence ID" value="GAA0387938.1"/>
    <property type="molecule type" value="Genomic_DNA"/>
</dbReference>
<evidence type="ECO:0000256" key="6">
    <source>
        <dbReference type="ARBA" id="ARBA00023268"/>
    </source>
</evidence>
<reference evidence="9 10" key="1">
    <citation type="journal article" date="2019" name="Int. J. Syst. Evol. Microbiol.">
        <title>The Global Catalogue of Microorganisms (GCM) 10K type strain sequencing project: providing services to taxonomists for standard genome sequencing and annotation.</title>
        <authorList>
            <consortium name="The Broad Institute Genomics Platform"/>
            <consortium name="The Broad Institute Genome Sequencing Center for Infectious Disease"/>
            <person name="Wu L."/>
            <person name="Ma J."/>
        </authorList>
    </citation>
    <scope>NUCLEOTIDE SEQUENCE [LARGE SCALE GENOMIC DNA]</scope>
    <source>
        <strain evidence="9 10">JCM 13476</strain>
    </source>
</reference>
<dbReference type="InterPro" id="IPR043519">
    <property type="entry name" value="NT_sf"/>
</dbReference>
<dbReference type="NCBIfam" id="NF010706">
    <property type="entry name" value="PRK14108.1"/>
    <property type="match status" value="1"/>
</dbReference>
<keyword evidence="10" id="KW-1185">Reference proteome</keyword>
<dbReference type="Pfam" id="PF03710">
    <property type="entry name" value="GlnE"/>
    <property type="match status" value="2"/>
</dbReference>
<keyword evidence="6" id="KW-0511">Multifunctional enzyme</keyword>
<name>A0ABN0YBD5_9CAUL</name>
<evidence type="ECO:0000313" key="9">
    <source>
        <dbReference type="EMBL" id="GAA0387938.1"/>
    </source>
</evidence>
<gene>
    <name evidence="9" type="ORF">GCM10009093_13370</name>
</gene>
<dbReference type="Gene3D" id="1.20.120.330">
    <property type="entry name" value="Nucleotidyltransferases domain 2"/>
    <property type="match status" value="2"/>
</dbReference>
<feature type="domain" description="Glutamate-ammonia ligase adenylyltransferase repeated" evidence="7">
    <location>
        <begin position="570"/>
        <end position="809"/>
    </location>
</feature>
<organism evidence="9 10">
    <name type="scientific">Brevundimonas terrae</name>
    <dbReference type="NCBI Taxonomy" id="363631"/>
    <lineage>
        <taxon>Bacteria</taxon>
        <taxon>Pseudomonadati</taxon>
        <taxon>Pseudomonadota</taxon>
        <taxon>Alphaproteobacteria</taxon>
        <taxon>Caulobacterales</taxon>
        <taxon>Caulobacteraceae</taxon>
        <taxon>Brevundimonas</taxon>
    </lineage>
</organism>
<dbReference type="Gene3D" id="1.20.120.1510">
    <property type="match status" value="1"/>
</dbReference>
<evidence type="ECO:0000256" key="2">
    <source>
        <dbReference type="ARBA" id="ARBA00022695"/>
    </source>
</evidence>
<dbReference type="NCBIfam" id="NF008292">
    <property type="entry name" value="PRK11072.1"/>
    <property type="match status" value="1"/>
</dbReference>
<keyword evidence="5" id="KW-0460">Magnesium</keyword>
<evidence type="ECO:0000259" key="8">
    <source>
        <dbReference type="Pfam" id="PF08335"/>
    </source>
</evidence>
<dbReference type="SUPFAM" id="SSF81301">
    <property type="entry name" value="Nucleotidyltransferase"/>
    <property type="match status" value="2"/>
</dbReference>
<sequence length="973" mass="106245">MTLDTQSLIARISPCGPVSDPDAAARLYERLHETAQEQGWQGDLELAWPSLAPVFAASSYLGGIARRWPAMLHEVLTGDPDQRVERLLEKTLSLEGPPDETKSPLRLFKAELHLMTALADLGGAWSLDQVTSAIARFADAAAQTALRSAASDWRRRGKLLSHADDPRGPVPGLFALAMGKGGAFELNYSSDIDLSLFYDPDVLSAVLDDSVEVQNFCNRLAQGMATLLTERTGEGYVFRVDLRLRPDPSSTPPVVSAPMALAYYESVGQNWERAAFIKARVCAGDMAAGEVFLDHLQPFIWRRSLDYQAVLDIQSIKKQIHTYKTGEGLDAAGANLKLGRGGIREIEFFVQTQQLILGGRNPALRSPRTLDALAALTEAGHVTPQTCEQLNAAYRVLRDLEHRVQMLEDEQAHALPVDDDRRAKVAALYGQDDLAEFDRHIGELLVSVNHIYGQLFEGGEQLSSEYGSLVFTGVENDPGTLETLRRMGFVEASSVSDTIRSWHHGRIQATRTARGRELFTRLAPRLLEAAAATGAPDVAFTRFATFFSGLKTGVQVQALFLNQPRLFDMVVGIMAFAPRLARVLGRQPQALDGVLDARFLTPLGEDTGVAAQLVEEAAEAGDFESTMNVVRQHHREQAFRIGMNIITGRVSACQAGWTTTSLADACIQALSVAALAEATRMGGALGGGEVAVVALGKAGSREMSLGSDLDLMTLYNAPNDAVTEGKGWGAETFYGRFTQRLIAALSAHTAEGGLYEVDMRLRPTGSKGPVSVRLGSMIDYYADEADTWEFMALTRARVVWATSPEFAVQVQQTLEDVLRRPRPGVDVAADVRKMRDLMERERRPRGFWDLKLSAGAQVDAEFVGQYRQLMQAASGGPLTNSTLEALADDPVMARTWMLHQHVGQVMTCAFGERVDLDQEPAGFQKKLAEVVGEPDFEALKVSISDIRKQARAHLDHVLPSAVSTDNEESATEN</sequence>
<protein>
    <submittedName>
        <fullName evidence="9">Bifunctional [glutamine synthetase] adenylyltransferase/[glutamine synthetase]-adenylyl-L-tyrosine phosphorylase</fullName>
    </submittedName>
</protein>
<dbReference type="SUPFAM" id="SSF81593">
    <property type="entry name" value="Nucleotidyltransferase substrate binding subunit/domain"/>
    <property type="match status" value="2"/>
</dbReference>
<keyword evidence="3" id="KW-0547">Nucleotide-binding</keyword>
<feature type="domain" description="Glutamate-ammonia ligase adenylyltransferase repeated" evidence="7">
    <location>
        <begin position="50"/>
        <end position="293"/>
    </location>
</feature>
<dbReference type="InterPro" id="IPR013546">
    <property type="entry name" value="PII_UdlTrfase/GS_AdlTrfase"/>
</dbReference>
<evidence type="ECO:0000313" key="10">
    <source>
        <dbReference type="Proteomes" id="UP001500791"/>
    </source>
</evidence>
<dbReference type="PANTHER" id="PTHR30621">
    <property type="entry name" value="GLUTAMINE SYNTHETASE ADENYLYLTRANSFERASE"/>
    <property type="match status" value="1"/>
</dbReference>
<feature type="domain" description="PII-uridylyltransferase/Glutamine-synthetase adenylyltransferase" evidence="8">
    <location>
        <begin position="332"/>
        <end position="456"/>
    </location>
</feature>
<keyword evidence="2 9" id="KW-0548">Nucleotidyltransferase</keyword>
<comment type="caution">
    <text evidence="9">The sequence shown here is derived from an EMBL/GenBank/DDBJ whole genome shotgun (WGS) entry which is preliminary data.</text>
</comment>
<evidence type="ECO:0000259" key="7">
    <source>
        <dbReference type="Pfam" id="PF03710"/>
    </source>
</evidence>
<dbReference type="Pfam" id="PF08335">
    <property type="entry name" value="GlnD_UR_UTase"/>
    <property type="match status" value="1"/>
</dbReference>
<evidence type="ECO:0000256" key="1">
    <source>
        <dbReference type="ARBA" id="ARBA00022679"/>
    </source>
</evidence>
<dbReference type="Proteomes" id="UP001500791">
    <property type="component" value="Unassembled WGS sequence"/>
</dbReference>